<keyword evidence="1" id="KW-0472">Membrane</keyword>
<feature type="transmembrane region" description="Helical" evidence="1">
    <location>
        <begin position="24"/>
        <end position="44"/>
    </location>
</feature>
<keyword evidence="1" id="KW-1133">Transmembrane helix</keyword>
<evidence type="ECO:0008006" key="4">
    <source>
        <dbReference type="Google" id="ProtNLM"/>
    </source>
</evidence>
<evidence type="ECO:0000313" key="3">
    <source>
        <dbReference type="Proteomes" id="UP001157186"/>
    </source>
</evidence>
<proteinExistence type="predicted"/>
<keyword evidence="1" id="KW-0812">Transmembrane</keyword>
<comment type="caution">
    <text evidence="2">The sequence shown here is derived from an EMBL/GenBank/DDBJ whole genome shotgun (WGS) entry which is preliminary data.</text>
</comment>
<dbReference type="RefSeq" id="WP_284245114.1">
    <property type="nucleotide sequence ID" value="NZ_BSST01000001.1"/>
</dbReference>
<gene>
    <name evidence="2" type="ORF">tinsulaeT_25530</name>
</gene>
<name>A0ABQ6GTF6_9GAMM</name>
<evidence type="ECO:0000256" key="1">
    <source>
        <dbReference type="SAM" id="Phobius"/>
    </source>
</evidence>
<evidence type="ECO:0000313" key="2">
    <source>
        <dbReference type="EMBL" id="GLX79213.1"/>
    </source>
</evidence>
<sequence>MPIKEIASWQWNGYAKFHQSRINLLIHIVAVPIFIFAVIIFLLALVKWDLLSLVIAAMLIGLSIGVQGIGHNKEQLPVEPFTGAKNAVTRIILEQLYTFPKFVLTGGWYAAYRNN</sequence>
<feature type="transmembrane region" description="Helical" evidence="1">
    <location>
        <begin position="50"/>
        <end position="69"/>
    </location>
</feature>
<organism evidence="2 3">
    <name type="scientific">Thalassotalea insulae</name>
    <dbReference type="NCBI Taxonomy" id="2056778"/>
    <lineage>
        <taxon>Bacteria</taxon>
        <taxon>Pseudomonadati</taxon>
        <taxon>Pseudomonadota</taxon>
        <taxon>Gammaproteobacteria</taxon>
        <taxon>Alteromonadales</taxon>
        <taxon>Colwelliaceae</taxon>
        <taxon>Thalassotalea</taxon>
    </lineage>
</organism>
<dbReference type="Pfam" id="PF06127">
    <property type="entry name" value="Mpo1-like"/>
    <property type="match status" value="1"/>
</dbReference>
<dbReference type="Proteomes" id="UP001157186">
    <property type="component" value="Unassembled WGS sequence"/>
</dbReference>
<dbReference type="EMBL" id="BSST01000001">
    <property type="protein sequence ID" value="GLX79213.1"/>
    <property type="molecule type" value="Genomic_DNA"/>
</dbReference>
<keyword evidence="3" id="KW-1185">Reference proteome</keyword>
<protein>
    <recommendedName>
        <fullName evidence="4">Terminase</fullName>
    </recommendedName>
</protein>
<accession>A0ABQ6GTF6</accession>
<reference evidence="2 3" key="1">
    <citation type="submission" date="2023-03" db="EMBL/GenBank/DDBJ databases">
        <title>Draft genome sequence of Thalassotalea insulae KCTC 62186T.</title>
        <authorList>
            <person name="Sawabe T."/>
        </authorList>
    </citation>
    <scope>NUCLEOTIDE SEQUENCE [LARGE SCALE GENOMIC DNA]</scope>
    <source>
        <strain evidence="2 3">KCTC 62186</strain>
    </source>
</reference>
<dbReference type="InterPro" id="IPR009305">
    <property type="entry name" value="Mpo1-like"/>
</dbReference>